<dbReference type="AlphaFoldDB" id="A0A7J8H1X2"/>
<feature type="region of interest" description="Disordered" evidence="1">
    <location>
        <begin position="211"/>
        <end position="287"/>
    </location>
</feature>
<sequence>MSLKPFTYPFPETRFLHAGSSVYKFKIRYGKSIRGEDTEDKEVIVQELESSQPWEVIFCGSWHGESFRRTGGTAALQGSGKPHHFNHCLDSIRVVLGNLDNLQPFATEHFIVFPYKSKWERVSHLKFKHGELVLVPYPFVFTLYVETKWVHENLSPGKPINSSPLTLVQAERKEAGAMMKKRKCIEAPSSPSRPGLGRSVVLGESLTPTSWAQMGASSQSPSKKKPPLETRRNSERKTEQECQETPAFDITDVQEQDSKWEDSLAGQIIPPLQQNNPPSPKGPTELGTSGFFGFLSSLFPFRYFFRKNSQ</sequence>
<accession>A0A7J8H1X2</accession>
<feature type="compositionally biased region" description="Low complexity" evidence="1">
    <location>
        <begin position="267"/>
        <end position="276"/>
    </location>
</feature>
<dbReference type="InterPro" id="IPR027816">
    <property type="entry name" value="MAJIN"/>
</dbReference>
<reference evidence="2 3" key="1">
    <citation type="journal article" date="2020" name="Nature">
        <title>Six reference-quality genomes reveal evolution of bat adaptations.</title>
        <authorList>
            <person name="Jebb D."/>
            <person name="Huang Z."/>
            <person name="Pippel M."/>
            <person name="Hughes G.M."/>
            <person name="Lavrichenko K."/>
            <person name="Devanna P."/>
            <person name="Winkler S."/>
            <person name="Jermiin L.S."/>
            <person name="Skirmuntt E.C."/>
            <person name="Katzourakis A."/>
            <person name="Burkitt-Gray L."/>
            <person name="Ray D.A."/>
            <person name="Sullivan K.A.M."/>
            <person name="Roscito J.G."/>
            <person name="Kirilenko B.M."/>
            <person name="Davalos L.M."/>
            <person name="Corthals A.P."/>
            <person name="Power M.L."/>
            <person name="Jones G."/>
            <person name="Ransome R.D."/>
            <person name="Dechmann D.K.N."/>
            <person name="Locatelli A.G."/>
            <person name="Puechmaille S.J."/>
            <person name="Fedrigo O."/>
            <person name="Jarvis E.D."/>
            <person name="Hiller M."/>
            <person name="Vernes S.C."/>
            <person name="Myers E.W."/>
            <person name="Teeling E.C."/>
        </authorList>
    </citation>
    <scope>NUCLEOTIDE SEQUENCE [LARGE SCALE GENOMIC DNA]</scope>
    <source>
        <strain evidence="2">MRouAeg1</strain>
        <tissue evidence="2">Muscle</tissue>
    </source>
</reference>
<dbReference type="Pfam" id="PF15077">
    <property type="entry name" value="MAJIN"/>
    <property type="match status" value="2"/>
</dbReference>
<comment type="caution">
    <text evidence="2">The sequence shown here is derived from an EMBL/GenBank/DDBJ whole genome shotgun (WGS) entry which is preliminary data.</text>
</comment>
<evidence type="ECO:0000256" key="1">
    <source>
        <dbReference type="SAM" id="MobiDB-lite"/>
    </source>
</evidence>
<feature type="compositionally biased region" description="Basic and acidic residues" evidence="1">
    <location>
        <begin position="226"/>
        <end position="240"/>
    </location>
</feature>
<dbReference type="EMBL" id="JACASE010000005">
    <property type="protein sequence ID" value="KAF6466266.1"/>
    <property type="molecule type" value="Genomic_DNA"/>
</dbReference>
<dbReference type="PANTHER" id="PTHR35824:SF1">
    <property type="entry name" value="MEMBRANE-ANCHORED JUNCTION PROTEIN"/>
    <property type="match status" value="1"/>
</dbReference>
<dbReference type="PANTHER" id="PTHR35824">
    <property type="entry name" value="MEMBRANE-ANCHORED JUNCTION PROTEIN MAJIN"/>
    <property type="match status" value="1"/>
</dbReference>
<dbReference type="Proteomes" id="UP000593571">
    <property type="component" value="Unassembled WGS sequence"/>
</dbReference>
<proteinExistence type="predicted"/>
<dbReference type="GO" id="GO:0005637">
    <property type="term" value="C:nuclear inner membrane"/>
    <property type="evidence" value="ECO:0007669"/>
    <property type="project" value="TreeGrafter"/>
</dbReference>
<keyword evidence="3" id="KW-1185">Reference proteome</keyword>
<dbReference type="GO" id="GO:0070197">
    <property type="term" value="P:meiotic attachment of telomere to nuclear envelope"/>
    <property type="evidence" value="ECO:0007669"/>
    <property type="project" value="TreeGrafter"/>
</dbReference>
<protein>
    <submittedName>
        <fullName evidence="2">Membrane anchored junction protein</fullName>
    </submittedName>
</protein>
<name>A0A7J8H1X2_ROUAE</name>
<evidence type="ECO:0000313" key="3">
    <source>
        <dbReference type="Proteomes" id="UP000593571"/>
    </source>
</evidence>
<dbReference type="GO" id="GO:0003677">
    <property type="term" value="F:DNA binding"/>
    <property type="evidence" value="ECO:0007669"/>
    <property type="project" value="InterPro"/>
</dbReference>
<dbReference type="GO" id="GO:0007129">
    <property type="term" value="P:homologous chromosome pairing at meiosis"/>
    <property type="evidence" value="ECO:0007669"/>
    <property type="project" value="TreeGrafter"/>
</dbReference>
<gene>
    <name evidence="2" type="ORF">HJG63_012903</name>
</gene>
<organism evidence="2 3">
    <name type="scientific">Rousettus aegyptiacus</name>
    <name type="common">Egyptian fruit bat</name>
    <name type="synonym">Pteropus aegyptiacus</name>
    <dbReference type="NCBI Taxonomy" id="9407"/>
    <lineage>
        <taxon>Eukaryota</taxon>
        <taxon>Metazoa</taxon>
        <taxon>Chordata</taxon>
        <taxon>Craniata</taxon>
        <taxon>Vertebrata</taxon>
        <taxon>Euteleostomi</taxon>
        <taxon>Mammalia</taxon>
        <taxon>Eutheria</taxon>
        <taxon>Laurasiatheria</taxon>
        <taxon>Chiroptera</taxon>
        <taxon>Yinpterochiroptera</taxon>
        <taxon>Pteropodoidea</taxon>
        <taxon>Pteropodidae</taxon>
        <taxon>Rousettinae</taxon>
        <taxon>Rousettus</taxon>
    </lineage>
</organism>
<evidence type="ECO:0000313" key="2">
    <source>
        <dbReference type="EMBL" id="KAF6466266.1"/>
    </source>
</evidence>